<dbReference type="Proteomes" id="UP000277326">
    <property type="component" value="Unassembled WGS sequence"/>
</dbReference>
<accession>A0A3M0CXD3</accession>
<evidence type="ECO:0000259" key="1">
    <source>
        <dbReference type="Pfam" id="PF23993"/>
    </source>
</evidence>
<gene>
    <name evidence="3" type="ORF">ATH50_2263</name>
    <name evidence="2" type="ORF">DU502_06075</name>
</gene>
<reference evidence="3" key="3">
    <citation type="submission" date="2018-10" db="EMBL/GenBank/DDBJ databases">
        <authorList>
            <person name="Whitman W."/>
            <person name="Huntemann M."/>
            <person name="Clum A."/>
            <person name="Pillay M."/>
            <person name="Palaniappan K."/>
            <person name="Varghese N."/>
            <person name="Mikhailova N."/>
            <person name="Stamatis D."/>
            <person name="Reddy T."/>
            <person name="Daum C."/>
            <person name="Shapiro N."/>
            <person name="Ivanova N."/>
            <person name="Kyrpides N."/>
            <person name="Woyke T."/>
        </authorList>
    </citation>
    <scope>NUCLEOTIDE SEQUENCE</scope>
    <source>
        <strain evidence="3">CGMCC 1.10124</strain>
    </source>
</reference>
<dbReference type="OrthoDB" id="305508at2157"/>
<dbReference type="KEGG" id="haer:DU502_06075"/>
<dbReference type="AlphaFoldDB" id="A0A3M0CXD3"/>
<keyword evidence="5" id="KW-1185">Reference proteome</keyword>
<evidence type="ECO:0000313" key="5">
    <source>
        <dbReference type="Proteomes" id="UP000282007"/>
    </source>
</evidence>
<dbReference type="InterPro" id="IPR055735">
    <property type="entry name" value="DUF7311"/>
</dbReference>
<dbReference type="EMBL" id="REFS01000004">
    <property type="protein sequence ID" value="RMB13821.1"/>
    <property type="molecule type" value="Genomic_DNA"/>
</dbReference>
<dbReference type="Pfam" id="PF23993">
    <property type="entry name" value="DUF7311"/>
    <property type="match status" value="1"/>
</dbReference>
<sequence>MIRVVLAVLLTVALLAAVTPAIDEGRTARTAIHLDRVTDRIERAARSLRAHEDPTRPGVAGARRIVRFRLPARSWTAVGARLWIDGDRNLIGYRLDGGRPHRTTLRDLDLRTPDGPVVFERSARYRLAVSLVRSDGVGVTITRG</sequence>
<name>A0A3M0CXD3_9EURY</name>
<dbReference type="RefSeq" id="WP_121920879.1">
    <property type="nucleotide sequence ID" value="NZ_CP034145.1"/>
</dbReference>
<reference evidence="2 5" key="2">
    <citation type="submission" date="2018-07" db="EMBL/GenBank/DDBJ databases">
        <title>Genome sequences of Haloplanus aerogenes JCM 16430T.</title>
        <authorList>
            <person name="Kim Y.B."/>
            <person name="Roh S.W."/>
        </authorList>
    </citation>
    <scope>NUCLEOTIDE SEQUENCE [LARGE SCALE GENOMIC DNA]</scope>
    <source>
        <strain evidence="2 5">JCM 16430</strain>
    </source>
</reference>
<organism evidence="3 4">
    <name type="scientific">Haloplanus aerogenes</name>
    <dbReference type="NCBI Taxonomy" id="660522"/>
    <lineage>
        <taxon>Archaea</taxon>
        <taxon>Methanobacteriati</taxon>
        <taxon>Methanobacteriota</taxon>
        <taxon>Stenosarchaea group</taxon>
        <taxon>Halobacteria</taxon>
        <taxon>Halobacteriales</taxon>
        <taxon>Haloferacaceae</taxon>
        <taxon>Haloplanus</taxon>
    </lineage>
</organism>
<evidence type="ECO:0000313" key="3">
    <source>
        <dbReference type="EMBL" id="RMB13821.1"/>
    </source>
</evidence>
<evidence type="ECO:0000313" key="2">
    <source>
        <dbReference type="EMBL" id="AZH24962.1"/>
    </source>
</evidence>
<reference evidence="3 4" key="1">
    <citation type="journal article" date="2015" name="Stand. Genomic Sci.">
        <title>Genomic Encyclopedia of Bacterial and Archaeal Type Strains, Phase III: the genomes of soil and plant-associated and newly described type strains.</title>
        <authorList>
            <person name="Whitman W.B."/>
            <person name="Woyke T."/>
            <person name="Klenk H.P."/>
            <person name="Zhou Y."/>
            <person name="Lilburn T.G."/>
            <person name="Beck B.J."/>
            <person name="De Vos P."/>
            <person name="Vandamme P."/>
            <person name="Eisen J.A."/>
            <person name="Garrity G."/>
            <person name="Hugenholtz P."/>
            <person name="Kyrpides N.C."/>
        </authorList>
    </citation>
    <scope>NUCLEOTIDE SEQUENCE [LARGE SCALE GENOMIC DNA]</scope>
    <source>
        <strain evidence="3 4">CGMCC 1.10124</strain>
    </source>
</reference>
<dbReference type="Proteomes" id="UP000282007">
    <property type="component" value="Chromosome"/>
</dbReference>
<dbReference type="EMBL" id="CP034145">
    <property type="protein sequence ID" value="AZH24962.1"/>
    <property type="molecule type" value="Genomic_DNA"/>
</dbReference>
<evidence type="ECO:0000313" key="4">
    <source>
        <dbReference type="Proteomes" id="UP000277326"/>
    </source>
</evidence>
<proteinExistence type="predicted"/>
<dbReference type="GeneID" id="38470835"/>
<protein>
    <recommendedName>
        <fullName evidence="1">DUF7311 domain-containing protein</fullName>
    </recommendedName>
</protein>
<feature type="domain" description="DUF7311" evidence="1">
    <location>
        <begin position="1"/>
        <end position="139"/>
    </location>
</feature>